<keyword evidence="2" id="KW-1185">Reference proteome</keyword>
<evidence type="ECO:0000313" key="2">
    <source>
        <dbReference type="Proteomes" id="UP001519654"/>
    </source>
</evidence>
<dbReference type="Proteomes" id="UP001519654">
    <property type="component" value="Unassembled WGS sequence"/>
</dbReference>
<gene>
    <name evidence="1" type="ORF">KOI35_42590</name>
</gene>
<dbReference type="RefSeq" id="WP_215795434.1">
    <property type="nucleotide sequence ID" value="NZ_JAHKKG010000018.1"/>
</dbReference>
<name>A0ABS5Z3D0_9ACTN</name>
<organism evidence="1 2">
    <name type="scientific">Paractinoplanes bogorensis</name>
    <dbReference type="NCBI Taxonomy" id="1610840"/>
    <lineage>
        <taxon>Bacteria</taxon>
        <taxon>Bacillati</taxon>
        <taxon>Actinomycetota</taxon>
        <taxon>Actinomycetes</taxon>
        <taxon>Micromonosporales</taxon>
        <taxon>Micromonosporaceae</taxon>
        <taxon>Paractinoplanes</taxon>
    </lineage>
</organism>
<dbReference type="EMBL" id="JAHKKG010000018">
    <property type="protein sequence ID" value="MBU2670210.1"/>
    <property type="molecule type" value="Genomic_DNA"/>
</dbReference>
<proteinExistence type="predicted"/>
<comment type="caution">
    <text evidence="1">The sequence shown here is derived from an EMBL/GenBank/DDBJ whole genome shotgun (WGS) entry which is preliminary data.</text>
</comment>
<evidence type="ECO:0000313" key="1">
    <source>
        <dbReference type="EMBL" id="MBU2670210.1"/>
    </source>
</evidence>
<reference evidence="1 2" key="1">
    <citation type="submission" date="2021-06" db="EMBL/GenBank/DDBJ databases">
        <title>Actinoplanes lichenicola sp. nov., and Actinoplanes ovalisporus sp. nov., isolated from lichen in Thailand.</title>
        <authorList>
            <person name="Saeng-In P."/>
            <person name="Kanchanasin P."/>
            <person name="Yuki M."/>
            <person name="Kudo T."/>
            <person name="Ohkuma M."/>
            <person name="Phongsopitanun W."/>
            <person name="Tanasupawat S."/>
        </authorList>
    </citation>
    <scope>NUCLEOTIDE SEQUENCE [LARGE SCALE GENOMIC DNA]</scope>
    <source>
        <strain evidence="1 2">NBRC 110975</strain>
    </source>
</reference>
<protein>
    <submittedName>
        <fullName evidence="1">Uncharacterized protein</fullName>
    </submittedName>
</protein>
<accession>A0ABS5Z3D0</accession>
<sequence length="130" mass="14177">MPDWNTRLEIRLGNTIVAPISQFTPTFNVPHTVIHSIDDDNVGYVRQPQTFTFTMTVQAIAAVVADLTELAINGTEFEITVSEKKGTDWAFKSLKFGRCVITSANPSNVVIDGAPSASFNCMSLRPGVES</sequence>